<accession>A0A4V3BE92</accession>
<evidence type="ECO:0000256" key="1">
    <source>
        <dbReference type="SAM" id="MobiDB-lite"/>
    </source>
</evidence>
<feature type="compositionally biased region" description="Low complexity" evidence="1">
    <location>
        <begin position="114"/>
        <end position="135"/>
    </location>
</feature>
<evidence type="ECO:0000313" key="4">
    <source>
        <dbReference type="Proteomes" id="UP000295328"/>
    </source>
</evidence>
<feature type="region of interest" description="Disordered" evidence="1">
    <location>
        <begin position="179"/>
        <end position="199"/>
    </location>
</feature>
<dbReference type="RefSeq" id="WP_133429223.1">
    <property type="nucleotide sequence ID" value="NZ_BMCC01000001.1"/>
</dbReference>
<gene>
    <name evidence="3" type="ORF">ERX37_03350</name>
</gene>
<protein>
    <submittedName>
        <fullName evidence="3">Uncharacterized protein</fullName>
    </submittedName>
</protein>
<feature type="compositionally biased region" description="Basic and acidic residues" evidence="1">
    <location>
        <begin position="34"/>
        <end position="58"/>
    </location>
</feature>
<dbReference type="Proteomes" id="UP000295328">
    <property type="component" value="Unassembled WGS sequence"/>
</dbReference>
<evidence type="ECO:0000256" key="2">
    <source>
        <dbReference type="SAM" id="SignalP"/>
    </source>
</evidence>
<feature type="chain" id="PRO_5038611062" evidence="2">
    <location>
        <begin position="24"/>
        <end position="199"/>
    </location>
</feature>
<keyword evidence="4" id="KW-1185">Reference proteome</keyword>
<keyword evidence="2" id="KW-0732">Signal</keyword>
<name>A0A4V3BE92_9STAP</name>
<feature type="region of interest" description="Disordered" evidence="1">
    <location>
        <begin position="110"/>
        <end position="135"/>
    </location>
</feature>
<evidence type="ECO:0000313" key="3">
    <source>
        <dbReference type="EMBL" id="TDM03135.1"/>
    </source>
</evidence>
<dbReference type="OrthoDB" id="2414532at2"/>
<comment type="caution">
    <text evidence="3">The sequence shown here is derived from an EMBL/GenBank/DDBJ whole genome shotgun (WGS) entry which is preliminary data.</text>
</comment>
<dbReference type="EMBL" id="SCWE01000001">
    <property type="protein sequence ID" value="TDM03135.1"/>
    <property type="molecule type" value="Genomic_DNA"/>
</dbReference>
<feature type="region of interest" description="Disordered" evidence="1">
    <location>
        <begin position="23"/>
        <end position="66"/>
    </location>
</feature>
<dbReference type="AlphaFoldDB" id="A0A4V3BE92"/>
<feature type="signal peptide" evidence="2">
    <location>
        <begin position="1"/>
        <end position="23"/>
    </location>
</feature>
<reference evidence="3 4" key="1">
    <citation type="submission" date="2019-01" db="EMBL/GenBank/DDBJ databases">
        <title>Draft genome sequences of the type strains of six Macrococcus species.</title>
        <authorList>
            <person name="Mazhar S."/>
            <person name="Altermann E."/>
            <person name="Hill C."/>
            <person name="Mcauliffe O."/>
        </authorList>
    </citation>
    <scope>NUCLEOTIDE SEQUENCE [LARGE SCALE GENOMIC DNA]</scope>
    <source>
        <strain evidence="3 4">CCM4809</strain>
    </source>
</reference>
<sequence length="199" mass="21652">MHFNKITILLCAASLTLAACGSAEQEKTTANSDLTEKAKKAIEESQQRGEKKAQKSEETATEEVVTDEVITEVPYTEAPTTEFPLTESPSTEQVMTEVPSTEIPITEQSLTEQPLTEAPLTQETTTELPSSETTTNVTNQAQLEQIIYGNYTEAQKSEAFQSAVSQGIIPPIQQNNGSAVLNYEQSRNIQNGQAQPTTP</sequence>
<dbReference type="PROSITE" id="PS51257">
    <property type="entry name" value="PROKAR_LIPOPROTEIN"/>
    <property type="match status" value="1"/>
</dbReference>
<organism evidence="3 4">
    <name type="scientific">Macrococcus hajekii</name>
    <dbReference type="NCBI Taxonomy" id="198482"/>
    <lineage>
        <taxon>Bacteria</taxon>
        <taxon>Bacillati</taxon>
        <taxon>Bacillota</taxon>
        <taxon>Bacilli</taxon>
        <taxon>Bacillales</taxon>
        <taxon>Staphylococcaceae</taxon>
        <taxon>Macrococcus</taxon>
    </lineage>
</organism>
<proteinExistence type="predicted"/>